<proteinExistence type="predicted"/>
<dbReference type="Proteomes" id="UP001501084">
    <property type="component" value="Unassembled WGS sequence"/>
</dbReference>
<evidence type="ECO:0000256" key="1">
    <source>
        <dbReference type="SAM" id="MobiDB-lite"/>
    </source>
</evidence>
<evidence type="ECO:0000259" key="3">
    <source>
        <dbReference type="Pfam" id="PF25362"/>
    </source>
</evidence>
<keyword evidence="5" id="KW-1185">Reference proteome</keyword>
<evidence type="ECO:0000256" key="2">
    <source>
        <dbReference type="SAM" id="Phobius"/>
    </source>
</evidence>
<keyword evidence="2" id="KW-0812">Transmembrane</keyword>
<feature type="transmembrane region" description="Helical" evidence="2">
    <location>
        <begin position="6"/>
        <end position="25"/>
    </location>
</feature>
<name>A0ABN3B5B7_9MICO</name>
<comment type="caution">
    <text evidence="4">The sequence shown here is derived from an EMBL/GenBank/DDBJ whole genome shotgun (WGS) entry which is preliminary data.</text>
</comment>
<dbReference type="EMBL" id="BAAAOP010000005">
    <property type="protein sequence ID" value="GAA2187717.1"/>
    <property type="molecule type" value="Genomic_DNA"/>
</dbReference>
<evidence type="ECO:0000313" key="5">
    <source>
        <dbReference type="Proteomes" id="UP001501084"/>
    </source>
</evidence>
<evidence type="ECO:0000313" key="4">
    <source>
        <dbReference type="EMBL" id="GAA2187717.1"/>
    </source>
</evidence>
<accession>A0ABN3B5B7</accession>
<feature type="compositionally biased region" description="Low complexity" evidence="1">
    <location>
        <begin position="172"/>
        <end position="184"/>
    </location>
</feature>
<dbReference type="RefSeq" id="WP_346057833.1">
    <property type="nucleotide sequence ID" value="NZ_BAAAOP010000005.1"/>
</dbReference>
<gene>
    <name evidence="4" type="ORF">GCM10009786_13830</name>
</gene>
<dbReference type="InterPro" id="IPR057446">
    <property type="entry name" value="PH_bac"/>
</dbReference>
<reference evidence="4 5" key="1">
    <citation type="journal article" date="2019" name="Int. J. Syst. Evol. Microbiol.">
        <title>The Global Catalogue of Microorganisms (GCM) 10K type strain sequencing project: providing services to taxonomists for standard genome sequencing and annotation.</title>
        <authorList>
            <consortium name="The Broad Institute Genomics Platform"/>
            <consortium name="The Broad Institute Genome Sequencing Center for Infectious Disease"/>
            <person name="Wu L."/>
            <person name="Ma J."/>
        </authorList>
    </citation>
    <scope>NUCLEOTIDE SEQUENCE [LARGE SCALE GENOMIC DNA]</scope>
    <source>
        <strain evidence="4 5">JCM 14919</strain>
    </source>
</reference>
<sequence>MSRTGFAFLMIAIAALVLLAMWLGWRGRARRHRAFAEHGDALVGMVLGTFPGVSYVSTTPVGAPLDRLSIPGLQFKGFADLTLRTDGATIAVTGEPEVHLPAERLLGSGVASRRVGKAVERDGLSLLQWRAADGSEVESSFRFSQAADQLRFADAVAQIIPAGETPLATGPHTHSTSHTTQEDA</sequence>
<keyword evidence="2" id="KW-0472">Membrane</keyword>
<dbReference type="Pfam" id="PF25362">
    <property type="entry name" value="bPH_11"/>
    <property type="match status" value="1"/>
</dbReference>
<protein>
    <recommendedName>
        <fullName evidence="3">PH domain-containing protein</fullName>
    </recommendedName>
</protein>
<feature type="domain" description="PH" evidence="3">
    <location>
        <begin position="53"/>
        <end position="155"/>
    </location>
</feature>
<organism evidence="4 5">
    <name type="scientific">Leucobacter alluvii</name>
    <dbReference type="NCBI Taxonomy" id="340321"/>
    <lineage>
        <taxon>Bacteria</taxon>
        <taxon>Bacillati</taxon>
        <taxon>Actinomycetota</taxon>
        <taxon>Actinomycetes</taxon>
        <taxon>Micrococcales</taxon>
        <taxon>Microbacteriaceae</taxon>
        <taxon>Leucobacter</taxon>
    </lineage>
</organism>
<feature type="region of interest" description="Disordered" evidence="1">
    <location>
        <begin position="164"/>
        <end position="184"/>
    </location>
</feature>
<keyword evidence="2" id="KW-1133">Transmembrane helix</keyword>